<protein>
    <recommendedName>
        <fullName evidence="6">Alpha/beta hydrolase</fullName>
    </recommendedName>
</protein>
<evidence type="ECO:0000313" key="4">
    <source>
        <dbReference type="EMBL" id="NBI51322.1"/>
    </source>
</evidence>
<reference evidence="4 5" key="1">
    <citation type="journal article" date="2017" name="Int. J. Syst. Evol. Microbiol.">
        <title>Photobacterium alginatilyticum sp. nov., a marine bacterium isolated from bottom seawater.</title>
        <authorList>
            <person name="Wang X."/>
            <person name="Wang Y."/>
            <person name="Yang X."/>
            <person name="Sun H."/>
            <person name="Li B."/>
            <person name="Zhang X.H."/>
        </authorList>
    </citation>
    <scope>NUCLEOTIDE SEQUENCE [LARGE SCALE GENOMIC DNA]</scope>
    <source>
        <strain evidence="4 5">P03D4</strain>
    </source>
</reference>
<name>A0ABW9YC70_9GAMM</name>
<keyword evidence="2" id="KW-0442">Lipid degradation</keyword>
<sequence length="404" mass="44325">MCKGNDMKWFVRLSAGLVCILALLVGVVLLLPPPEIPEPEGEHKVGVTEFEVQDGGRFVHVTAWYPAVNNADGERLPYMPAYLAEALGEQQGFPGELMTDERPTESIIDAEVLAGQHPVLLFNHGYGSFAQQNLTNVEQLASHGFVVLALGHPGHSLIMKRVNGDLVPQQRSVAISANDFNVDIANSISTYIERIRQSQSLVEWQQKAQQYEQEIMSKAVSNFQPWLENNQLLLDALPSIASGTQQTRLTGHLDLDKLAAFGHSFGGSMASHLAMNDERVKAGVNLDGQHYSFSLNPNNATPICFVYTTDTQLQGVTHDYSWMDQQVAKANSGGGCEAVFTGAAHMNFSILNHLPYLKYAGILGSIDSKVMHNASNALLVQFFDQHLRQGPEMIAPAGVELRIY</sequence>
<evidence type="ECO:0000256" key="2">
    <source>
        <dbReference type="ARBA" id="ARBA00022963"/>
    </source>
</evidence>
<gene>
    <name evidence="4" type="ORF">EIZ48_01880</name>
</gene>
<dbReference type="InterPro" id="IPR029058">
    <property type="entry name" value="AB_hydrolase_fold"/>
</dbReference>
<keyword evidence="5" id="KW-1185">Reference proteome</keyword>
<dbReference type="Gene3D" id="3.40.50.1820">
    <property type="entry name" value="alpha/beta hydrolase"/>
    <property type="match status" value="1"/>
</dbReference>
<dbReference type="SUPFAM" id="SSF53474">
    <property type="entry name" value="alpha/beta-Hydrolases"/>
    <property type="match status" value="1"/>
</dbReference>
<evidence type="ECO:0008006" key="6">
    <source>
        <dbReference type="Google" id="ProtNLM"/>
    </source>
</evidence>
<dbReference type="EMBL" id="RSEJ01000001">
    <property type="protein sequence ID" value="NBI51322.1"/>
    <property type="molecule type" value="Genomic_DNA"/>
</dbReference>
<dbReference type="Pfam" id="PF03403">
    <property type="entry name" value="PAF-AH_p_II"/>
    <property type="match status" value="1"/>
</dbReference>
<organism evidence="4 5">
    <name type="scientific">Photobacterium alginatilyticum</name>
    <dbReference type="NCBI Taxonomy" id="1775171"/>
    <lineage>
        <taxon>Bacteria</taxon>
        <taxon>Pseudomonadati</taxon>
        <taxon>Pseudomonadota</taxon>
        <taxon>Gammaproteobacteria</taxon>
        <taxon>Vibrionales</taxon>
        <taxon>Vibrionaceae</taxon>
        <taxon>Photobacterium</taxon>
    </lineage>
</organism>
<accession>A0ABW9YC70</accession>
<dbReference type="PANTHER" id="PTHR10272">
    <property type="entry name" value="PLATELET-ACTIVATING FACTOR ACETYLHYDROLASE"/>
    <property type="match status" value="1"/>
</dbReference>
<evidence type="ECO:0000313" key="5">
    <source>
        <dbReference type="Proteomes" id="UP000738517"/>
    </source>
</evidence>
<comment type="caution">
    <text evidence="4">The sequence shown here is derived from an EMBL/GenBank/DDBJ whole genome shotgun (WGS) entry which is preliminary data.</text>
</comment>
<evidence type="ECO:0000256" key="3">
    <source>
        <dbReference type="ARBA" id="ARBA00023098"/>
    </source>
</evidence>
<proteinExistence type="predicted"/>
<dbReference type="PANTHER" id="PTHR10272:SF0">
    <property type="entry name" value="PLATELET-ACTIVATING FACTOR ACETYLHYDROLASE"/>
    <property type="match status" value="1"/>
</dbReference>
<dbReference type="Proteomes" id="UP000738517">
    <property type="component" value="Unassembled WGS sequence"/>
</dbReference>
<keyword evidence="1" id="KW-0378">Hydrolase</keyword>
<evidence type="ECO:0000256" key="1">
    <source>
        <dbReference type="ARBA" id="ARBA00022801"/>
    </source>
</evidence>
<keyword evidence="3" id="KW-0443">Lipid metabolism</keyword>